<accession>A0A7W7EYZ4</accession>
<keyword evidence="3" id="KW-1185">Reference proteome</keyword>
<dbReference type="Proteomes" id="UP000574769">
    <property type="component" value="Unassembled WGS sequence"/>
</dbReference>
<dbReference type="AlphaFoldDB" id="A0A7W7EYZ4"/>
<evidence type="ECO:0000313" key="3">
    <source>
        <dbReference type="Proteomes" id="UP000574769"/>
    </source>
</evidence>
<sequence>MAGIDRRRHADGSPYRLSDHGARLAKRAGSFRSMGAPGTPASRPSPPAPRGRASACTPDLRRAVVALLAACNGGKPGRVIERAAFQAALVDAKASPPVPSTIGSDVDGLHGKTHAMLDRELALMSKAGAIDAGRGNIRVVDLADDEPRAEAAECDPS</sequence>
<comment type="caution">
    <text evidence="2">The sequence shown here is derived from an EMBL/GenBank/DDBJ whole genome shotgun (WGS) entry which is preliminary data.</text>
</comment>
<feature type="region of interest" description="Disordered" evidence="1">
    <location>
        <begin position="1"/>
        <end position="55"/>
    </location>
</feature>
<feature type="compositionally biased region" description="Basic and acidic residues" evidence="1">
    <location>
        <begin position="1"/>
        <end position="22"/>
    </location>
</feature>
<dbReference type="RefSeq" id="WP_184116622.1">
    <property type="nucleotide sequence ID" value="NZ_JACHNY010000009.1"/>
</dbReference>
<organism evidence="2 3">
    <name type="scientific">Sphingomonas abaci</name>
    <dbReference type="NCBI Taxonomy" id="237611"/>
    <lineage>
        <taxon>Bacteria</taxon>
        <taxon>Pseudomonadati</taxon>
        <taxon>Pseudomonadota</taxon>
        <taxon>Alphaproteobacteria</taxon>
        <taxon>Sphingomonadales</taxon>
        <taxon>Sphingomonadaceae</taxon>
        <taxon>Sphingomonas</taxon>
    </lineage>
</organism>
<dbReference type="EMBL" id="JACHNY010000009">
    <property type="protein sequence ID" value="MBB4619293.1"/>
    <property type="molecule type" value="Genomic_DNA"/>
</dbReference>
<protein>
    <submittedName>
        <fullName evidence="2">Uncharacterized protein</fullName>
    </submittedName>
</protein>
<proteinExistence type="predicted"/>
<name>A0A7W7EYZ4_9SPHN</name>
<gene>
    <name evidence="2" type="ORF">GGQ96_003446</name>
</gene>
<evidence type="ECO:0000256" key="1">
    <source>
        <dbReference type="SAM" id="MobiDB-lite"/>
    </source>
</evidence>
<evidence type="ECO:0000313" key="2">
    <source>
        <dbReference type="EMBL" id="MBB4619293.1"/>
    </source>
</evidence>
<reference evidence="2 3" key="1">
    <citation type="submission" date="2020-08" db="EMBL/GenBank/DDBJ databases">
        <title>Genomic Encyclopedia of Type Strains, Phase IV (KMG-IV): sequencing the most valuable type-strain genomes for metagenomic binning, comparative biology and taxonomic classification.</title>
        <authorList>
            <person name="Goeker M."/>
        </authorList>
    </citation>
    <scope>NUCLEOTIDE SEQUENCE [LARGE SCALE GENOMIC DNA]</scope>
    <source>
        <strain evidence="2 3">DSM 15867</strain>
    </source>
</reference>